<evidence type="ECO:0000313" key="2">
    <source>
        <dbReference type="Proteomes" id="UP000827092"/>
    </source>
</evidence>
<reference evidence="1 2" key="1">
    <citation type="journal article" date="2022" name="Nat. Ecol. Evol.">
        <title>A masculinizing supergene underlies an exaggerated male reproductive morph in a spider.</title>
        <authorList>
            <person name="Hendrickx F."/>
            <person name="De Corte Z."/>
            <person name="Sonet G."/>
            <person name="Van Belleghem S.M."/>
            <person name="Kostlbacher S."/>
            <person name="Vangestel C."/>
        </authorList>
    </citation>
    <scope>NUCLEOTIDE SEQUENCE [LARGE SCALE GENOMIC DNA]</scope>
    <source>
        <strain evidence="1">W744_W776</strain>
    </source>
</reference>
<name>A0AAV6VH22_9ARAC</name>
<evidence type="ECO:0000313" key="1">
    <source>
        <dbReference type="EMBL" id="KAG8195275.1"/>
    </source>
</evidence>
<keyword evidence="2" id="KW-1185">Reference proteome</keyword>
<dbReference type="AlphaFoldDB" id="A0AAV6VH22"/>
<dbReference type="EMBL" id="JAFNEN010000090">
    <property type="protein sequence ID" value="KAG8195275.1"/>
    <property type="molecule type" value="Genomic_DNA"/>
</dbReference>
<protein>
    <submittedName>
        <fullName evidence="1">Uncharacterized protein</fullName>
    </submittedName>
</protein>
<dbReference type="Proteomes" id="UP000827092">
    <property type="component" value="Unassembled WGS sequence"/>
</dbReference>
<accession>A0AAV6VH22</accession>
<sequence>MIFLSCSGSREDAAKIKSAALSKDQEQPFIRGNSVSVTSLVWDTLYTPATSFGERTVICQPSPRSVRGIPRFPFYANDRVPRVPGDQRRETSWIAGKRGQGQCRPFNPALFQRIVGVCV</sequence>
<comment type="caution">
    <text evidence="1">The sequence shown here is derived from an EMBL/GenBank/DDBJ whole genome shotgun (WGS) entry which is preliminary data.</text>
</comment>
<gene>
    <name evidence="1" type="ORF">JTE90_028426</name>
</gene>
<proteinExistence type="predicted"/>
<organism evidence="1 2">
    <name type="scientific">Oedothorax gibbosus</name>
    <dbReference type="NCBI Taxonomy" id="931172"/>
    <lineage>
        <taxon>Eukaryota</taxon>
        <taxon>Metazoa</taxon>
        <taxon>Ecdysozoa</taxon>
        <taxon>Arthropoda</taxon>
        <taxon>Chelicerata</taxon>
        <taxon>Arachnida</taxon>
        <taxon>Araneae</taxon>
        <taxon>Araneomorphae</taxon>
        <taxon>Entelegynae</taxon>
        <taxon>Araneoidea</taxon>
        <taxon>Linyphiidae</taxon>
        <taxon>Erigoninae</taxon>
        <taxon>Oedothorax</taxon>
    </lineage>
</organism>